<gene>
    <name evidence="1" type="ORF">CAE01nite_21900</name>
</gene>
<proteinExistence type="predicted"/>
<keyword evidence="2" id="KW-1185">Reference proteome</keyword>
<dbReference type="EMBL" id="BJYY01000013">
    <property type="protein sequence ID" value="GEO34465.1"/>
    <property type="molecule type" value="Genomic_DNA"/>
</dbReference>
<accession>A0A512DDC1</accession>
<dbReference type="OrthoDB" id="9815339at2"/>
<evidence type="ECO:0000313" key="2">
    <source>
        <dbReference type="Proteomes" id="UP000321181"/>
    </source>
</evidence>
<name>A0A512DDC1_9CELL</name>
<dbReference type="Pfam" id="PF05045">
    <property type="entry name" value="RgpF"/>
    <property type="match status" value="1"/>
</dbReference>
<reference evidence="1 2" key="1">
    <citation type="submission" date="2019-07" db="EMBL/GenBank/DDBJ databases">
        <title>Whole genome shotgun sequence of Cellulomonas aerilata NBRC 106308.</title>
        <authorList>
            <person name="Hosoyama A."/>
            <person name="Uohara A."/>
            <person name="Ohji S."/>
            <person name="Ichikawa N."/>
        </authorList>
    </citation>
    <scope>NUCLEOTIDE SEQUENCE [LARGE SCALE GENOMIC DNA]</scope>
    <source>
        <strain evidence="1 2">NBRC 106308</strain>
    </source>
</reference>
<dbReference type="InterPro" id="IPR007739">
    <property type="entry name" value="RgpF"/>
</dbReference>
<comment type="caution">
    <text evidence="1">The sequence shown here is derived from an EMBL/GenBank/DDBJ whole genome shotgun (WGS) entry which is preliminary data.</text>
</comment>
<protein>
    <submittedName>
        <fullName evidence="1">LPS biosynthesis protein</fullName>
    </submittedName>
</protein>
<dbReference type="Proteomes" id="UP000321181">
    <property type="component" value="Unassembled WGS sequence"/>
</dbReference>
<dbReference type="RefSeq" id="WP_146903923.1">
    <property type="nucleotide sequence ID" value="NZ_BAAARM010000003.1"/>
</dbReference>
<evidence type="ECO:0000313" key="1">
    <source>
        <dbReference type="EMBL" id="GEO34465.1"/>
    </source>
</evidence>
<dbReference type="AlphaFoldDB" id="A0A512DDC1"/>
<organism evidence="1 2">
    <name type="scientific">Cellulomonas aerilata</name>
    <dbReference type="NCBI Taxonomy" id="515326"/>
    <lineage>
        <taxon>Bacteria</taxon>
        <taxon>Bacillati</taxon>
        <taxon>Actinomycetota</taxon>
        <taxon>Actinomycetes</taxon>
        <taxon>Micrococcales</taxon>
        <taxon>Cellulomonadaceae</taxon>
        <taxon>Cellulomonas</taxon>
    </lineage>
</organism>
<sequence>MRRVAIYMFFDPQGIVDDYVLYKLRKLREHVETIFVVANLPLAAEGRERLEGVADTVYTRTNVGFDVGAYKDAMAVLGRERLAEYDELLLLNYTFFGPVFPFGEMFDRMTAANVDFWGVTAHKAIRPNPHPDAVDTSELPFHIQSTWLAISHRMFTSAEFAEYWDTMPVITSYEQSVLQHEARFTKHFAERGFRYAVAFPPEHYPSDNASLENAALLLDDRCPMVKRRLFFHEPTYMERQAIIGRRTLERIERSEYPTDLVWQNVVRSAEPRTLYTNFSLLHILGDTDDVPVPEPTPRVAVIAHIYYPEMVDEIMGYLRNIPVPYHLYVTTSDQGRREDIEARLARHDVARVEVRVSGSNRGRDMSAFLIACRDVLLSDEYDLVCKVHSKKSPQDGYNAAMLFKHHLFDNLLGSRGYVTRVLQMFAEQPTLGAVFPPVVNIGYPTLGHAWFTNREPALAWAKRLGIQTVFDRSTPVAPLGSMFWFRPQAVRKLAEYPFRYEDYPEEGGYGDGGLPHVQERLLGYAAMSEGMHVRSVLNADWASINYTFLEYRLQRVSSHLPGYTQEQVDYLEQAQAAAENPLAGIKRHLHWRSPRLAAALRPLYVVARGAYRRSRALTGAGR</sequence>